<sequence length="251" mass="26367">MLASLVLVALPLLALGGSAHDETMKPRSTFAELGKRQMVAGYDYVISMTFSAQCSINQLNSAVGPYVTTSPKSMATVRVIDSVNQPTCVAGPCTNFFYSWVPAQGAWLVNARIDQTFDGVPAGCCTGYAFAAFYLAPDGWASKAPGDGVQLSCSDTAKDSTGKSCAPVFVNLGGAGFFNKCVYTGIPPLYNLTDIPVRLEGVGLRELSFVCFNGQSRTPKAEDAALRRSAVRSYTAATALVDAIAASVTLA</sequence>
<keyword evidence="1" id="KW-0732">Signal</keyword>
<dbReference type="Proteomes" id="UP000009131">
    <property type="component" value="Unassembled WGS sequence"/>
</dbReference>
<organism evidence="2 3">
    <name type="scientific">Mixia osmundae (strain CBS 9802 / IAM 14324 / JCM 22182 / KY 12970)</name>
    <dbReference type="NCBI Taxonomy" id="764103"/>
    <lineage>
        <taxon>Eukaryota</taxon>
        <taxon>Fungi</taxon>
        <taxon>Dikarya</taxon>
        <taxon>Basidiomycota</taxon>
        <taxon>Pucciniomycotina</taxon>
        <taxon>Mixiomycetes</taxon>
        <taxon>Mixiales</taxon>
        <taxon>Mixiaceae</taxon>
        <taxon>Mixia</taxon>
    </lineage>
</organism>
<dbReference type="EMBL" id="BABT02000165">
    <property type="protein sequence ID" value="GAA98774.1"/>
    <property type="molecule type" value="Genomic_DNA"/>
</dbReference>
<gene>
    <name evidence="2" type="primary">Mo05462</name>
    <name evidence="2" type="ORF">E5Q_05462</name>
</gene>
<protein>
    <recommendedName>
        <fullName evidence="4">Pherophorin domain-containing protein</fullName>
    </recommendedName>
</protein>
<evidence type="ECO:0000313" key="2">
    <source>
        <dbReference type="EMBL" id="GAA98774.1"/>
    </source>
</evidence>
<dbReference type="HOGENOM" id="CLU_1111638_0_0_1"/>
<reference evidence="2 3" key="2">
    <citation type="journal article" date="2012" name="Open Biol.">
        <title>Characteristics of nucleosomes and linker DNA regions on the genome of the basidiomycete Mixia osmundae revealed by mono- and dinucleosome mapping.</title>
        <authorList>
            <person name="Nishida H."/>
            <person name="Kondo S."/>
            <person name="Matsumoto T."/>
            <person name="Suzuki Y."/>
            <person name="Yoshikawa H."/>
            <person name="Taylor T.D."/>
            <person name="Sugiyama J."/>
        </authorList>
    </citation>
    <scope>NUCLEOTIDE SEQUENCE [LARGE SCALE GENOMIC DNA]</scope>
    <source>
        <strain evidence="3">CBS 9802 / IAM 14324 / JCM 22182 / KY 12970</strain>
    </source>
</reference>
<evidence type="ECO:0000313" key="3">
    <source>
        <dbReference type="Proteomes" id="UP000009131"/>
    </source>
</evidence>
<evidence type="ECO:0008006" key="4">
    <source>
        <dbReference type="Google" id="ProtNLM"/>
    </source>
</evidence>
<feature type="chain" id="PRO_5003492536" description="Pherophorin domain-containing protein" evidence="1">
    <location>
        <begin position="20"/>
        <end position="251"/>
    </location>
</feature>
<evidence type="ECO:0000256" key="1">
    <source>
        <dbReference type="SAM" id="SignalP"/>
    </source>
</evidence>
<feature type="signal peptide" evidence="1">
    <location>
        <begin position="1"/>
        <end position="19"/>
    </location>
</feature>
<proteinExistence type="predicted"/>
<dbReference type="AlphaFoldDB" id="G7E7G4"/>
<dbReference type="InParanoid" id="G7E7G4"/>
<reference evidence="2 3" key="1">
    <citation type="journal article" date="2011" name="J. Gen. Appl. Microbiol.">
        <title>Draft genome sequencing of the enigmatic basidiomycete Mixia osmundae.</title>
        <authorList>
            <person name="Nishida H."/>
            <person name="Nagatsuka Y."/>
            <person name="Sugiyama J."/>
        </authorList>
    </citation>
    <scope>NUCLEOTIDE SEQUENCE [LARGE SCALE GENOMIC DNA]</scope>
    <source>
        <strain evidence="3">CBS 9802 / IAM 14324 / JCM 22182 / KY 12970</strain>
    </source>
</reference>
<name>G7E7G4_MIXOS</name>
<accession>G7E7G4</accession>
<comment type="caution">
    <text evidence="2">The sequence shown here is derived from an EMBL/GenBank/DDBJ whole genome shotgun (WGS) entry which is preliminary data.</text>
</comment>
<keyword evidence="3" id="KW-1185">Reference proteome</keyword>